<accession>A0A7H1BL76</accession>
<name>A0A7H1BL76_9ACTN</name>
<protein>
    <submittedName>
        <fullName evidence="1">Uncharacterized protein</fullName>
    </submittedName>
</protein>
<gene>
    <name evidence="1" type="ORF">IAG42_37635</name>
</gene>
<dbReference type="EMBL" id="CP061283">
    <property type="protein sequence ID" value="QNS09481.1"/>
    <property type="molecule type" value="Genomic_DNA"/>
</dbReference>
<dbReference type="RefSeq" id="WP_188342136.1">
    <property type="nucleotide sequence ID" value="NZ_CP061283.1"/>
</dbReference>
<organism evidence="1 2">
    <name type="scientific">Streptomyces xanthii</name>
    <dbReference type="NCBI Taxonomy" id="2768069"/>
    <lineage>
        <taxon>Bacteria</taxon>
        <taxon>Bacillati</taxon>
        <taxon>Actinomycetota</taxon>
        <taxon>Actinomycetes</taxon>
        <taxon>Kitasatosporales</taxon>
        <taxon>Streptomycetaceae</taxon>
        <taxon>Streptomyces</taxon>
    </lineage>
</organism>
<keyword evidence="2" id="KW-1185">Reference proteome</keyword>
<keyword evidence="1" id="KW-0614">Plasmid</keyword>
<reference evidence="1 2" key="1">
    <citation type="submission" date="2020-09" db="EMBL/GenBank/DDBJ databases">
        <title>A novel species.</title>
        <authorList>
            <person name="Gao J."/>
        </authorList>
    </citation>
    <scope>NUCLEOTIDE SEQUENCE [LARGE SCALE GENOMIC DNA]</scope>
    <source>
        <strain evidence="1 2">CRXT-Y-14</strain>
        <plasmid evidence="1 2">unnamed2</plasmid>
    </source>
</reference>
<sequence>MSSLVNTWVRLSTDRLVRADRIVAVDLWGPPNGEKQTEVVADEPARIMLQIDGDEEEPWREAATVNAERGGELITYLLSLLNSPNPDGSKVRYVYGLHRGEELYRWMHGTTIPVVPDGRVRPLHEVHDPNPGLSVGLVPSRR</sequence>
<dbReference type="AlphaFoldDB" id="A0A7H1BL76"/>
<evidence type="ECO:0000313" key="2">
    <source>
        <dbReference type="Proteomes" id="UP000516428"/>
    </source>
</evidence>
<dbReference type="Proteomes" id="UP000516428">
    <property type="component" value="Plasmid unnamed2"/>
</dbReference>
<proteinExistence type="predicted"/>
<geneLocation type="plasmid" evidence="1 2">
    <name>unnamed2</name>
</geneLocation>
<dbReference type="KEGG" id="sxn:IAG42_37635"/>
<evidence type="ECO:0000313" key="1">
    <source>
        <dbReference type="EMBL" id="QNS09481.1"/>
    </source>
</evidence>